<accession>A9D4P1</accession>
<comment type="caution">
    <text evidence="1">The sequence shown here is derived from an EMBL/GenBank/DDBJ whole genome shotgun (WGS) entry which is preliminary data.</text>
</comment>
<dbReference type="RefSeq" id="WP_007196930.1">
    <property type="nucleotide sequence ID" value="NZ_CM002917.1"/>
</dbReference>
<evidence type="ECO:0008006" key="3">
    <source>
        <dbReference type="Google" id="ProtNLM"/>
    </source>
</evidence>
<dbReference type="AlphaFoldDB" id="A9D4P1"/>
<dbReference type="Proteomes" id="UP000004291">
    <property type="component" value="Chromosome"/>
</dbReference>
<keyword evidence="2" id="KW-1185">Reference proteome</keyword>
<organism evidence="1 2">
    <name type="scientific">Hoeflea phototrophica (strain DSM 17068 / NCIMB 14078 / DFL-43)</name>
    <dbReference type="NCBI Taxonomy" id="411684"/>
    <lineage>
        <taxon>Bacteria</taxon>
        <taxon>Pseudomonadati</taxon>
        <taxon>Pseudomonadota</taxon>
        <taxon>Alphaproteobacteria</taxon>
        <taxon>Hyphomicrobiales</taxon>
        <taxon>Rhizobiaceae</taxon>
        <taxon>Hoeflea</taxon>
    </lineage>
</organism>
<name>A9D4P1_HOEPD</name>
<gene>
    <name evidence="1" type="ORF">HPDFL43_05705</name>
</gene>
<dbReference type="STRING" id="411684.HPDFL43_05705"/>
<dbReference type="EMBL" id="ABIA03000002">
    <property type="protein sequence ID" value="EDQ33924.1"/>
    <property type="molecule type" value="Genomic_DNA"/>
</dbReference>
<reference evidence="1 2" key="1">
    <citation type="submission" date="2007-10" db="EMBL/GenBank/DDBJ databases">
        <authorList>
            <person name="Wagner-Dobler I."/>
            <person name="Ferriera S."/>
            <person name="Johnson J."/>
            <person name="Kravitz S."/>
            <person name="Beeson K."/>
            <person name="Sutton G."/>
            <person name="Rogers Y.-H."/>
            <person name="Friedman R."/>
            <person name="Frazier M."/>
            <person name="Venter J.C."/>
        </authorList>
    </citation>
    <scope>NUCLEOTIDE SEQUENCE [LARGE SCALE GENOMIC DNA]</scope>
    <source>
        <strain evidence="1 2">DFL-43</strain>
    </source>
</reference>
<evidence type="ECO:0000313" key="2">
    <source>
        <dbReference type="Proteomes" id="UP000004291"/>
    </source>
</evidence>
<dbReference type="HOGENOM" id="CLU_179329_0_0_5"/>
<protein>
    <recommendedName>
        <fullName evidence="3">Helix-turn-helix protein</fullName>
    </recommendedName>
</protein>
<evidence type="ECO:0000313" key="1">
    <source>
        <dbReference type="EMBL" id="EDQ33924.1"/>
    </source>
</evidence>
<sequence>MKLTQWRLTQIKTLTECAALFGLASARTYQRYETGETRADADLVEVIARRTDGQVTATDMHDTRLDWLKVNRPEKFPEAAE</sequence>
<reference evidence="1 2" key="2">
    <citation type="submission" date="2012-06" db="EMBL/GenBank/DDBJ databases">
        <authorList>
            <person name="Fiebig A."/>
        </authorList>
    </citation>
    <scope>NUCLEOTIDE SEQUENCE [LARGE SCALE GENOMIC DNA]</scope>
    <source>
        <strain evidence="1 2">DFL-43</strain>
    </source>
</reference>
<proteinExistence type="predicted"/>